<dbReference type="AlphaFoldDB" id="A0A0M0GAP7"/>
<evidence type="ECO:0000313" key="1">
    <source>
        <dbReference type="EMBL" id="KON86597.1"/>
    </source>
</evidence>
<sequence>MALGEVTEWKMTEEERLAYIAKHPIRPTKKAVKKANSAFANIRDDYNWRGKKGAEARWGTK</sequence>
<dbReference type="RefSeq" id="WP_053433962.1">
    <property type="nucleotide sequence ID" value="NZ_LGUF01000007.1"/>
</dbReference>
<dbReference type="STRING" id="1459.AF332_07040"/>
<protein>
    <submittedName>
        <fullName evidence="1">Uncharacterized protein</fullName>
    </submittedName>
</protein>
<proteinExistence type="predicted"/>
<reference evidence="2" key="1">
    <citation type="submission" date="2015-07" db="EMBL/GenBank/DDBJ databases">
        <title>Fjat-10036 dsm4.</title>
        <authorList>
            <person name="Liu B."/>
            <person name="Wang J."/>
            <person name="Zhu Y."/>
            <person name="Liu G."/>
            <person name="Chen Q."/>
            <person name="Chen Z."/>
            <person name="Lan J."/>
            <person name="Che J."/>
            <person name="Ge C."/>
            <person name="Shi H."/>
            <person name="Pan Z."/>
            <person name="Liu X."/>
        </authorList>
    </citation>
    <scope>NUCLEOTIDE SEQUENCE [LARGE SCALE GENOMIC DNA]</scope>
    <source>
        <strain evidence="2">DSM 4</strain>
    </source>
</reference>
<dbReference type="Proteomes" id="UP000037109">
    <property type="component" value="Unassembled WGS sequence"/>
</dbReference>
<evidence type="ECO:0000313" key="2">
    <source>
        <dbReference type="Proteomes" id="UP000037109"/>
    </source>
</evidence>
<dbReference type="OrthoDB" id="2910064at2"/>
<gene>
    <name evidence="1" type="ORF">AF332_07040</name>
</gene>
<organism evidence="1 2">
    <name type="scientific">Sporosarcina globispora</name>
    <name type="common">Bacillus globisporus</name>
    <dbReference type="NCBI Taxonomy" id="1459"/>
    <lineage>
        <taxon>Bacteria</taxon>
        <taxon>Bacillati</taxon>
        <taxon>Bacillota</taxon>
        <taxon>Bacilli</taxon>
        <taxon>Bacillales</taxon>
        <taxon>Caryophanaceae</taxon>
        <taxon>Sporosarcina</taxon>
    </lineage>
</organism>
<name>A0A0M0GAP7_SPOGL</name>
<dbReference type="EMBL" id="LGUF01000007">
    <property type="protein sequence ID" value="KON86597.1"/>
    <property type="molecule type" value="Genomic_DNA"/>
</dbReference>
<comment type="caution">
    <text evidence="1">The sequence shown here is derived from an EMBL/GenBank/DDBJ whole genome shotgun (WGS) entry which is preliminary data.</text>
</comment>
<keyword evidence="2" id="KW-1185">Reference proteome</keyword>
<dbReference type="PATRIC" id="fig|1459.3.peg.1515"/>
<accession>A0A0M0GAP7</accession>